<dbReference type="InterPro" id="IPR021109">
    <property type="entry name" value="Peptidase_aspartic_dom_sf"/>
</dbReference>
<dbReference type="AlphaFoldDB" id="A0A4E0RG57"/>
<reference evidence="2" key="1">
    <citation type="submission" date="2019-03" db="EMBL/GenBank/DDBJ databases">
        <title>Improved annotation for the trematode Fasciola hepatica.</title>
        <authorList>
            <person name="Choi Y.-J."/>
            <person name="Martin J."/>
            <person name="Mitreva M."/>
        </authorList>
    </citation>
    <scope>NUCLEOTIDE SEQUENCE [LARGE SCALE GENOMIC DNA]</scope>
</reference>
<name>A0A4E0RG57_FASHE</name>
<feature type="compositionally biased region" description="Basic and acidic residues" evidence="1">
    <location>
        <begin position="201"/>
        <end position="211"/>
    </location>
</feature>
<keyword evidence="3" id="KW-1185">Reference proteome</keyword>
<dbReference type="Proteomes" id="UP000230066">
    <property type="component" value="Unassembled WGS sequence"/>
</dbReference>
<dbReference type="CDD" id="cd00303">
    <property type="entry name" value="retropepsin_like"/>
    <property type="match status" value="1"/>
</dbReference>
<dbReference type="EMBL" id="JXXN02004327">
    <property type="protein sequence ID" value="THD20678.1"/>
    <property type="molecule type" value="Genomic_DNA"/>
</dbReference>
<evidence type="ECO:0000313" key="2">
    <source>
        <dbReference type="EMBL" id="THD20678.1"/>
    </source>
</evidence>
<gene>
    <name evidence="2" type="ORF">D915_008681</name>
</gene>
<evidence type="ECO:0008006" key="4">
    <source>
        <dbReference type="Google" id="ProtNLM"/>
    </source>
</evidence>
<accession>A0A4E0RG57</accession>
<evidence type="ECO:0000256" key="1">
    <source>
        <dbReference type="SAM" id="MobiDB-lite"/>
    </source>
</evidence>
<feature type="compositionally biased region" description="Polar residues" evidence="1">
    <location>
        <begin position="178"/>
        <end position="189"/>
    </location>
</feature>
<dbReference type="Gene3D" id="2.40.70.10">
    <property type="entry name" value="Acid Proteases"/>
    <property type="match status" value="1"/>
</dbReference>
<evidence type="ECO:0000313" key="3">
    <source>
        <dbReference type="Proteomes" id="UP000230066"/>
    </source>
</evidence>
<dbReference type="PROSITE" id="PS00141">
    <property type="entry name" value="ASP_PROTEASE"/>
    <property type="match status" value="1"/>
</dbReference>
<dbReference type="SUPFAM" id="SSF50630">
    <property type="entry name" value="Acid proteases"/>
    <property type="match status" value="1"/>
</dbReference>
<feature type="region of interest" description="Disordered" evidence="1">
    <location>
        <begin position="170"/>
        <end position="223"/>
    </location>
</feature>
<sequence length="410" mass="45902">MRLGHSVNKPTPVSLPVTDKFEIGDDFYMWEARVRPYLELCEPSHCRYTLLSPLGQYAFTSAHEEILEGRVSEETFSILRNILTPQKTMSELRDEFRYRTQKPGEGVRQYSVELKKIARQALVGYDPSVREMLILHRFIDGVNSAAVREMFSLDPPANLPEAVERAAKRGAAVRAQLSPKSPQGMSNVSGRPGDQPTRGSNRRDRGRRFQPERWVQANERKDTNMARNEYNGAISKFIHVSSVPVVSTVCGNFSSTVDGFINGVKGTFLIDTGSSCTLVREAPMITLREWVPQRLRAANNQEIQTLSVAKPIFRIGHQEVAHQAHVVKELLWDAIIGVDFLTLHQCLINLAAGILHISGEQVAYRPAANIHVPKDFKRQSSSCTYTFEDITTPPKGVLRSQSSRNTSTAG</sequence>
<protein>
    <recommendedName>
        <fullName evidence="4">Retrotransposon gag domain-containing protein</fullName>
    </recommendedName>
</protein>
<dbReference type="GO" id="GO:0004190">
    <property type="term" value="F:aspartic-type endopeptidase activity"/>
    <property type="evidence" value="ECO:0007669"/>
    <property type="project" value="InterPro"/>
</dbReference>
<proteinExistence type="predicted"/>
<organism evidence="2 3">
    <name type="scientific">Fasciola hepatica</name>
    <name type="common">Liver fluke</name>
    <dbReference type="NCBI Taxonomy" id="6192"/>
    <lineage>
        <taxon>Eukaryota</taxon>
        <taxon>Metazoa</taxon>
        <taxon>Spiralia</taxon>
        <taxon>Lophotrochozoa</taxon>
        <taxon>Platyhelminthes</taxon>
        <taxon>Trematoda</taxon>
        <taxon>Digenea</taxon>
        <taxon>Plagiorchiida</taxon>
        <taxon>Echinostomata</taxon>
        <taxon>Echinostomatoidea</taxon>
        <taxon>Fasciolidae</taxon>
        <taxon>Fasciola</taxon>
    </lineage>
</organism>
<dbReference type="InterPro" id="IPR001969">
    <property type="entry name" value="Aspartic_peptidase_AS"/>
</dbReference>
<dbReference type="GO" id="GO:0006508">
    <property type="term" value="P:proteolysis"/>
    <property type="evidence" value="ECO:0007669"/>
    <property type="project" value="InterPro"/>
</dbReference>
<comment type="caution">
    <text evidence="2">The sequence shown here is derived from an EMBL/GenBank/DDBJ whole genome shotgun (WGS) entry which is preliminary data.</text>
</comment>